<evidence type="ECO:0000313" key="1">
    <source>
        <dbReference type="EMBL" id="EKV32410.1"/>
    </source>
</evidence>
<dbReference type="AlphaFoldDB" id="K9H2A0"/>
<dbReference type="Proteomes" id="UP000009881">
    <property type="component" value="Unassembled WGS sequence"/>
</dbReference>
<accession>K9H2A0</accession>
<proteinExistence type="predicted"/>
<evidence type="ECO:0000313" key="2">
    <source>
        <dbReference type="Proteomes" id="UP000009881"/>
    </source>
</evidence>
<name>K9H2A0_9PROT</name>
<reference evidence="1 2" key="1">
    <citation type="journal article" date="2013" name="Genome Announc.">
        <title>Draft Genome Sequence of an Alphaproteobacterium, Caenispirillum salinarum AK4(T), Isolated from a Solar Saltern.</title>
        <authorList>
            <person name="Khatri I."/>
            <person name="Singh A."/>
            <person name="Korpole S."/>
            <person name="Pinnaka A.K."/>
            <person name="Subramanian S."/>
        </authorList>
    </citation>
    <scope>NUCLEOTIDE SEQUENCE [LARGE SCALE GENOMIC DNA]</scope>
    <source>
        <strain evidence="1 2">AK4</strain>
    </source>
</reference>
<dbReference type="EMBL" id="ANHY01000003">
    <property type="protein sequence ID" value="EKV32410.1"/>
    <property type="molecule type" value="Genomic_DNA"/>
</dbReference>
<comment type="caution">
    <text evidence="1">The sequence shown here is derived from an EMBL/GenBank/DDBJ whole genome shotgun (WGS) entry which is preliminary data.</text>
</comment>
<dbReference type="STRING" id="1238182.C882_2489"/>
<dbReference type="eggNOG" id="ENOG5032S7M">
    <property type="taxonomic scope" value="Bacteria"/>
</dbReference>
<gene>
    <name evidence="1" type="ORF">C882_2489</name>
</gene>
<organism evidence="1 2">
    <name type="scientific">Caenispirillum salinarum AK4</name>
    <dbReference type="NCBI Taxonomy" id="1238182"/>
    <lineage>
        <taxon>Bacteria</taxon>
        <taxon>Pseudomonadati</taxon>
        <taxon>Pseudomonadota</taxon>
        <taxon>Alphaproteobacteria</taxon>
        <taxon>Rhodospirillales</taxon>
        <taxon>Novispirillaceae</taxon>
        <taxon>Caenispirillum</taxon>
    </lineage>
</organism>
<keyword evidence="2" id="KW-1185">Reference proteome</keyword>
<sequence length="94" mass="10613">MAPVTHRQPDAAAHGVEIPRRVKDHLGLDQQRSWIIATDLNEFLWPGDHMFPIPGGRLDQFDYGTIPQKLLSQVVERIDALAGAALHRIPRDEE</sequence>
<protein>
    <submittedName>
        <fullName evidence="1">Uncharacterized protein</fullName>
    </submittedName>
</protein>